<dbReference type="Pfam" id="PF13780">
    <property type="entry name" value="DUF4176"/>
    <property type="match status" value="1"/>
</dbReference>
<dbReference type="InterPro" id="IPR025233">
    <property type="entry name" value="DUF4176"/>
</dbReference>
<name>A0ABV4D2J2_9LACT</name>
<sequence>MKTPKILPIGTIVYLKEGTKKLMILNRASIIEKDGEQLLFDYSAAIYPVGLNPEEVLYFNKEDIDEVVFEGFNDEEETRFVQLYEEWLEEEGKKLKKGNVSSLENERSLEDEQSFGF</sequence>
<protein>
    <submittedName>
        <fullName evidence="2">DUF4176 domain-containing protein</fullName>
    </submittedName>
</protein>
<evidence type="ECO:0000256" key="1">
    <source>
        <dbReference type="SAM" id="MobiDB-lite"/>
    </source>
</evidence>
<accession>A0ABV4D2J2</accession>
<gene>
    <name evidence="2" type="ORF">AALA52_05905</name>
</gene>
<comment type="caution">
    <text evidence="2">The sequence shown here is derived from an EMBL/GenBank/DDBJ whole genome shotgun (WGS) entry which is preliminary data.</text>
</comment>
<dbReference type="EMBL" id="JBCLSH010000016">
    <property type="protein sequence ID" value="MEY8443773.1"/>
    <property type="molecule type" value="Genomic_DNA"/>
</dbReference>
<keyword evidence="3" id="KW-1185">Reference proteome</keyword>
<proteinExistence type="predicted"/>
<evidence type="ECO:0000313" key="2">
    <source>
        <dbReference type="EMBL" id="MEY8443773.1"/>
    </source>
</evidence>
<feature type="region of interest" description="Disordered" evidence="1">
    <location>
        <begin position="95"/>
        <end position="117"/>
    </location>
</feature>
<evidence type="ECO:0000313" key="3">
    <source>
        <dbReference type="Proteomes" id="UP001565283"/>
    </source>
</evidence>
<organism evidence="2 3">
    <name type="scientific">Lactococcus ileimucosae</name>
    <dbReference type="NCBI Taxonomy" id="2941329"/>
    <lineage>
        <taxon>Bacteria</taxon>
        <taxon>Bacillati</taxon>
        <taxon>Bacillota</taxon>
        <taxon>Bacilli</taxon>
        <taxon>Lactobacillales</taxon>
        <taxon>Streptococcaceae</taxon>
        <taxon>Lactococcus</taxon>
    </lineage>
</organism>
<reference evidence="2 3" key="1">
    <citation type="submission" date="2024-03" db="EMBL/GenBank/DDBJ databases">
        <title>Mouse gut bacterial collection (mGBC) of GemPharmatech.</title>
        <authorList>
            <person name="He Y."/>
            <person name="Dong L."/>
            <person name="Wu D."/>
            <person name="Gao X."/>
            <person name="Lin Z."/>
        </authorList>
    </citation>
    <scope>NUCLEOTIDE SEQUENCE [LARGE SCALE GENOMIC DNA]</scope>
    <source>
        <strain evidence="2 3">61-15</strain>
    </source>
</reference>
<dbReference type="Proteomes" id="UP001565283">
    <property type="component" value="Unassembled WGS sequence"/>
</dbReference>
<dbReference type="RefSeq" id="WP_251712042.1">
    <property type="nucleotide sequence ID" value="NZ_CALPDE010000002.1"/>
</dbReference>